<dbReference type="KEGG" id="mlr:MELLADRAFT_34510"/>
<dbReference type="InterPro" id="IPR037282">
    <property type="entry name" value="CapZ_alpha/beta"/>
</dbReference>
<evidence type="ECO:0000256" key="5">
    <source>
        <dbReference type="ARBA" id="ARBA00025389"/>
    </source>
</evidence>
<dbReference type="GO" id="GO:0008290">
    <property type="term" value="C:F-actin capping protein complex"/>
    <property type="evidence" value="ECO:0007669"/>
    <property type="project" value="UniProtKB-UniRule"/>
</dbReference>
<evidence type="ECO:0000313" key="7">
    <source>
        <dbReference type="EMBL" id="EGG09139.1"/>
    </source>
</evidence>
<dbReference type="Gene3D" id="3.30.1140.60">
    <property type="entry name" value="F-actin capping protein, alpha subunit"/>
    <property type="match status" value="1"/>
</dbReference>
<evidence type="ECO:0000256" key="1">
    <source>
        <dbReference type="ARBA" id="ARBA00010479"/>
    </source>
</evidence>
<dbReference type="FunFam" id="3.90.1150.210:FF:000003">
    <property type="entry name" value="F-actin-capping protein subunit alpha"/>
    <property type="match status" value="1"/>
</dbReference>
<dbReference type="InterPro" id="IPR002189">
    <property type="entry name" value="CapZ_alpha"/>
</dbReference>
<dbReference type="GeneID" id="18927391"/>
<evidence type="ECO:0000256" key="6">
    <source>
        <dbReference type="RuleBase" id="RU365077"/>
    </source>
</evidence>
<dbReference type="PANTHER" id="PTHR10653">
    <property type="entry name" value="F-ACTIN-CAPPING PROTEIN SUBUNIT ALPHA"/>
    <property type="match status" value="1"/>
</dbReference>
<dbReference type="FunCoup" id="F4REQ0">
    <property type="interactions" value="210"/>
</dbReference>
<dbReference type="AlphaFoldDB" id="F4REQ0"/>
<comment type="subunit">
    <text evidence="6">Heterodimer of an alpha and a beta subunit.</text>
</comment>
<dbReference type="InParanoid" id="F4REQ0"/>
<dbReference type="GO" id="GO:0030036">
    <property type="term" value="P:actin cytoskeleton organization"/>
    <property type="evidence" value="ECO:0007669"/>
    <property type="project" value="TreeGrafter"/>
</dbReference>
<dbReference type="SUPFAM" id="SSF90096">
    <property type="entry name" value="Subunits of heterodimeric actin filament capping protein Capz"/>
    <property type="match status" value="1"/>
</dbReference>
<dbReference type="PANTHER" id="PTHR10653:SF0">
    <property type="entry name" value="F-ACTIN-CAPPING PROTEIN SUBUNIT ALPHA"/>
    <property type="match status" value="1"/>
</dbReference>
<comment type="function">
    <text evidence="5 6">F-actin-capping proteins bind in a Ca(2+)-independent manner to the fast growing ends of actin filaments (barbed end) thereby blocking the exchange of subunits at these ends. Unlike other capping proteins (such as gelsolin and severin), these proteins do not sever actin filaments.</text>
</comment>
<dbReference type="Proteomes" id="UP000001072">
    <property type="component" value="Unassembled WGS sequence"/>
</dbReference>
<sequence>MEHEPSLEEKISVASNFILQSPPGEVNDVFNDVRPIVGDDAELENGLLPALSQYNTEQLTLVELPNAKIPAMICEAAKLNEGIENLYMDPNSSQTFIFDHLRLTVKDVKAYTPKKDTIEETRFEISNQAEKYVKEHYQGGVWKVSNEVEDEEKKFQLYIVGNKYNPGNYWTGRWRSIYEIDLTSGTVKGQIQVNVHYYEQGNVSLSSSFLTNSCSGSGSVTASQVIKSISQAETAYQKSVNLAYMELGDDTFKQLRRALPVTKQKIDWNNIKTKIVFNDK</sequence>
<reference evidence="8" key="1">
    <citation type="journal article" date="2011" name="Proc. Natl. Acad. Sci. U.S.A.">
        <title>Obligate biotrophy features unraveled by the genomic analysis of rust fungi.</title>
        <authorList>
            <person name="Duplessis S."/>
            <person name="Cuomo C.A."/>
            <person name="Lin Y.-C."/>
            <person name="Aerts A."/>
            <person name="Tisserant E."/>
            <person name="Veneault-Fourrey C."/>
            <person name="Joly D.L."/>
            <person name="Hacquard S."/>
            <person name="Amselem J."/>
            <person name="Cantarel B.L."/>
            <person name="Chiu R."/>
            <person name="Coutinho P.M."/>
            <person name="Feau N."/>
            <person name="Field M."/>
            <person name="Frey P."/>
            <person name="Gelhaye E."/>
            <person name="Goldberg J."/>
            <person name="Grabherr M.G."/>
            <person name="Kodira C.D."/>
            <person name="Kohler A."/>
            <person name="Kuees U."/>
            <person name="Lindquist E.A."/>
            <person name="Lucas S.M."/>
            <person name="Mago R."/>
            <person name="Mauceli E."/>
            <person name="Morin E."/>
            <person name="Murat C."/>
            <person name="Pangilinan J.L."/>
            <person name="Park R."/>
            <person name="Pearson M."/>
            <person name="Quesneville H."/>
            <person name="Rouhier N."/>
            <person name="Sakthikumar S."/>
            <person name="Salamov A.A."/>
            <person name="Schmutz J."/>
            <person name="Selles B."/>
            <person name="Shapiro H."/>
            <person name="Tanguay P."/>
            <person name="Tuskan G.A."/>
            <person name="Henrissat B."/>
            <person name="Van de Peer Y."/>
            <person name="Rouze P."/>
            <person name="Ellis J.G."/>
            <person name="Dodds P.N."/>
            <person name="Schein J.E."/>
            <person name="Zhong S."/>
            <person name="Hamelin R.C."/>
            <person name="Grigoriev I.V."/>
            <person name="Szabo L.J."/>
            <person name="Martin F."/>
        </authorList>
    </citation>
    <scope>NUCLEOTIDE SEQUENCE [LARGE SCALE GENOMIC DNA]</scope>
    <source>
        <strain evidence="8">98AG31 / pathotype 3-4-7</strain>
    </source>
</reference>
<evidence type="ECO:0000256" key="3">
    <source>
        <dbReference type="ARBA" id="ARBA00022467"/>
    </source>
</evidence>
<dbReference type="eggNOG" id="KOG0836">
    <property type="taxonomic scope" value="Eukaryota"/>
</dbReference>
<dbReference type="OrthoDB" id="340550at2759"/>
<accession>F4REQ0</accession>
<dbReference type="Gene3D" id="3.90.1150.210">
    <property type="entry name" value="F-actin capping protein, beta subunit"/>
    <property type="match status" value="1"/>
</dbReference>
<keyword evidence="3 6" id="KW-0117">Actin capping</keyword>
<evidence type="ECO:0000256" key="2">
    <source>
        <dbReference type="ARBA" id="ARBA00014038"/>
    </source>
</evidence>
<dbReference type="GO" id="GO:0051016">
    <property type="term" value="P:barbed-end actin filament capping"/>
    <property type="evidence" value="ECO:0007669"/>
    <property type="project" value="UniProtKB-UniRule"/>
</dbReference>
<dbReference type="InterPro" id="IPR042489">
    <property type="entry name" value="CapZ_alpha_1"/>
</dbReference>
<dbReference type="STRING" id="747676.F4REQ0"/>
<keyword evidence="8" id="KW-1185">Reference proteome</keyword>
<dbReference type="VEuPathDB" id="FungiDB:MELLADRAFT_34510"/>
<proteinExistence type="inferred from homology"/>
<dbReference type="RefSeq" id="XP_007407499.1">
    <property type="nucleotide sequence ID" value="XM_007407437.1"/>
</dbReference>
<evidence type="ECO:0000256" key="4">
    <source>
        <dbReference type="ARBA" id="ARBA00023203"/>
    </source>
</evidence>
<dbReference type="EMBL" id="GL883098">
    <property type="protein sequence ID" value="EGG09139.1"/>
    <property type="molecule type" value="Genomic_DNA"/>
</dbReference>
<evidence type="ECO:0000313" key="8">
    <source>
        <dbReference type="Proteomes" id="UP000001072"/>
    </source>
</evidence>
<name>F4REQ0_MELLP</name>
<dbReference type="GO" id="GO:0051015">
    <property type="term" value="F:actin filament binding"/>
    <property type="evidence" value="ECO:0007669"/>
    <property type="project" value="TreeGrafter"/>
</dbReference>
<dbReference type="HOGENOM" id="CLU_045161_3_0_1"/>
<organism evidence="8">
    <name type="scientific">Melampsora larici-populina (strain 98AG31 / pathotype 3-4-7)</name>
    <name type="common">Poplar leaf rust fungus</name>
    <dbReference type="NCBI Taxonomy" id="747676"/>
    <lineage>
        <taxon>Eukaryota</taxon>
        <taxon>Fungi</taxon>
        <taxon>Dikarya</taxon>
        <taxon>Basidiomycota</taxon>
        <taxon>Pucciniomycotina</taxon>
        <taxon>Pucciniomycetes</taxon>
        <taxon>Pucciniales</taxon>
        <taxon>Melampsoraceae</taxon>
        <taxon>Melampsora</taxon>
    </lineage>
</organism>
<dbReference type="GO" id="GO:0030479">
    <property type="term" value="C:actin cortical patch"/>
    <property type="evidence" value="ECO:0007669"/>
    <property type="project" value="TreeGrafter"/>
</dbReference>
<dbReference type="Pfam" id="PF01267">
    <property type="entry name" value="F-actin_cap_A"/>
    <property type="match status" value="1"/>
</dbReference>
<gene>
    <name evidence="7" type="ORF">MELLADRAFT_34510</name>
</gene>
<dbReference type="PRINTS" id="PR00191">
    <property type="entry name" value="FACTINCAPA"/>
</dbReference>
<dbReference type="InterPro" id="IPR042276">
    <property type="entry name" value="CapZ_alpha/beta_2"/>
</dbReference>
<comment type="similarity">
    <text evidence="1 6">Belongs to the F-actin-capping protein alpha subunit family.</text>
</comment>
<keyword evidence="4 6" id="KW-0009">Actin-binding</keyword>
<protein>
    <recommendedName>
        <fullName evidence="2 6">F-actin-capping protein subunit alpha</fullName>
    </recommendedName>
</protein>